<dbReference type="SUPFAM" id="SSF53067">
    <property type="entry name" value="Actin-like ATPase domain"/>
    <property type="match status" value="2"/>
</dbReference>
<dbReference type="PANTHER" id="PTHR14187:SF5">
    <property type="entry name" value="HEAT SHOCK 70 KDA PROTEIN 12A"/>
    <property type="match status" value="1"/>
</dbReference>
<dbReference type="AlphaFoldDB" id="A0A9W4WUB3"/>
<sequence>MQWQDDIRVIVGLDFGTTYSGFAYCHIIDEIIHTNNKWTGATGDLKTNTILQYDYKFINVEEWGNPALYKRSNRKKEREPVELFKLHLGNLQAKLRPKLPIDHKKAIKDYLYEIGKLFKERIHKKWPDVEINKNVLWVLTVPAEFSEKDIAIMRECVNNAKLIKRKDAKNLQFTTEPEAAALYCMENELLELNIGNSFMIVDCGGGTVDLTTRKLIGIGQLGEVTERTGDFCGSTFIDNEYIRFLRKKLGHRAIDLLKEHNYGQYQNIIQTFCRRVKIPFTGDDPGFHYTLDIEAIAPALKRCVDNEIKGNMIDLEWMIKIKYDDVKKMFDPIIDRICRMIHHQLLNNRGICSNIILVGGFSKSKYLQKRIKQGFEHVSLDSNLPKATIVIPKEPEAAIVRGAAIYGLSLQKSLNTSKMDKTKFAILNRILKCTYGIKIFPPWKNGDPPDRKENGRIGIFKRLVEKGTQVEIDQEFSSSFIPVETKQTDMKFEVYYTTQNNAKYCEDPVKPLGLLHIDLPDLDLKRRDRTVTFGFSFGQMEITAFARNEVNGQNFQTRFDLSMDHEI</sequence>
<accession>A0A9W4WUB3</accession>
<gene>
    <name evidence="1" type="ORF">FWILDA_LOCUS5721</name>
</gene>
<protein>
    <submittedName>
        <fullName evidence="1">11388_t:CDS:1</fullName>
    </submittedName>
</protein>
<dbReference type="OrthoDB" id="2963168at2759"/>
<dbReference type="EMBL" id="CAMKVN010000973">
    <property type="protein sequence ID" value="CAI2172716.1"/>
    <property type="molecule type" value="Genomic_DNA"/>
</dbReference>
<organism evidence="1 2">
    <name type="scientific">Funneliformis geosporum</name>
    <dbReference type="NCBI Taxonomy" id="1117311"/>
    <lineage>
        <taxon>Eukaryota</taxon>
        <taxon>Fungi</taxon>
        <taxon>Fungi incertae sedis</taxon>
        <taxon>Mucoromycota</taxon>
        <taxon>Glomeromycotina</taxon>
        <taxon>Glomeromycetes</taxon>
        <taxon>Glomerales</taxon>
        <taxon>Glomeraceae</taxon>
        <taxon>Funneliformis</taxon>
    </lineage>
</organism>
<dbReference type="Gene3D" id="3.90.640.10">
    <property type="entry name" value="Actin, Chain A, domain 4"/>
    <property type="match status" value="1"/>
</dbReference>
<evidence type="ECO:0000313" key="2">
    <source>
        <dbReference type="Proteomes" id="UP001153678"/>
    </source>
</evidence>
<comment type="caution">
    <text evidence="1">The sequence shown here is derived from an EMBL/GenBank/DDBJ whole genome shotgun (WGS) entry which is preliminary data.</text>
</comment>
<evidence type="ECO:0000313" key="1">
    <source>
        <dbReference type="EMBL" id="CAI2172716.1"/>
    </source>
</evidence>
<dbReference type="Proteomes" id="UP001153678">
    <property type="component" value="Unassembled WGS sequence"/>
</dbReference>
<name>A0A9W4WUB3_9GLOM</name>
<dbReference type="InterPro" id="IPR043129">
    <property type="entry name" value="ATPase_NBD"/>
</dbReference>
<dbReference type="Gene3D" id="3.30.420.40">
    <property type="match status" value="2"/>
</dbReference>
<keyword evidence="2" id="KW-1185">Reference proteome</keyword>
<reference evidence="1" key="1">
    <citation type="submission" date="2022-08" db="EMBL/GenBank/DDBJ databases">
        <authorList>
            <person name="Kallberg Y."/>
            <person name="Tangrot J."/>
            <person name="Rosling A."/>
        </authorList>
    </citation>
    <scope>NUCLEOTIDE SEQUENCE</scope>
    <source>
        <strain evidence="1">Wild A</strain>
    </source>
</reference>
<dbReference type="PANTHER" id="PTHR14187">
    <property type="entry name" value="ALPHA KINASE/ELONGATION FACTOR 2 KINASE"/>
    <property type="match status" value="1"/>
</dbReference>
<proteinExistence type="predicted"/>